<gene>
    <name evidence="2" type="ORF">HA336_03850</name>
</gene>
<evidence type="ECO:0000313" key="3">
    <source>
        <dbReference type="Proteomes" id="UP000619545"/>
    </source>
</evidence>
<dbReference type="InterPro" id="IPR056757">
    <property type="entry name" value="DUF2110_C"/>
</dbReference>
<sequence length="266" mass="30264">MPVMDVTILEKLYRNSGAEESLRTQVQSVISDFDAELEEIRKNFRAWAVLRIRGPEVEEAAEEIVEEFDTVRSLFDVSPGDVIYGRIVDLYRVGYGIYVDIGVVGPEVVDALVPLYRLREQLLDGEKASIRDIGRSFGFVENMPLEVEIVEVNEERGEIEARLTDEQVEYLLEMAADPYDRMIVAGITRKRLQRILNRAGFGRRVIRIERWGLLENEVVFDEGVDAPGVLAKIGPYLRGGEVELIYDDKFLERIGFIPSPEGPILE</sequence>
<dbReference type="EMBL" id="DUJS01000004">
    <property type="protein sequence ID" value="HII70347.1"/>
    <property type="molecule type" value="Genomic_DNA"/>
</dbReference>
<dbReference type="InterPro" id="IPR016757">
    <property type="entry name" value="UCP019322"/>
</dbReference>
<dbReference type="InterPro" id="IPR056758">
    <property type="entry name" value="DUF2110_N"/>
</dbReference>
<dbReference type="Pfam" id="PF24873">
    <property type="entry name" value="DUF2110_C"/>
    <property type="match status" value="1"/>
</dbReference>
<dbReference type="InterPro" id="IPR003029">
    <property type="entry name" value="S1_domain"/>
</dbReference>
<dbReference type="PIRSF" id="PIRSF019322">
    <property type="entry name" value="UCP019322"/>
    <property type="match status" value="1"/>
</dbReference>
<proteinExistence type="predicted"/>
<evidence type="ECO:0000259" key="1">
    <source>
        <dbReference type="PROSITE" id="PS50126"/>
    </source>
</evidence>
<reference evidence="2" key="1">
    <citation type="journal article" date="2020" name="bioRxiv">
        <title>A rank-normalized archaeal taxonomy based on genome phylogeny resolves widespread incomplete and uneven classifications.</title>
        <authorList>
            <person name="Rinke C."/>
            <person name="Chuvochina M."/>
            <person name="Mussig A.J."/>
            <person name="Chaumeil P.-A."/>
            <person name="Waite D.W."/>
            <person name="Whitman W.B."/>
            <person name="Parks D.H."/>
            <person name="Hugenholtz P."/>
        </authorList>
    </citation>
    <scope>NUCLEOTIDE SEQUENCE</scope>
    <source>
        <strain evidence="2">UBA8853</strain>
    </source>
</reference>
<dbReference type="PROSITE" id="PS50126">
    <property type="entry name" value="S1"/>
    <property type="match status" value="1"/>
</dbReference>
<name>A0A832SU61_9EURY</name>
<dbReference type="GO" id="GO:0003676">
    <property type="term" value="F:nucleic acid binding"/>
    <property type="evidence" value="ECO:0007669"/>
    <property type="project" value="InterPro"/>
</dbReference>
<dbReference type="AlphaFoldDB" id="A0A832SU61"/>
<dbReference type="Pfam" id="PF09883">
    <property type="entry name" value="DUF2110"/>
    <property type="match status" value="1"/>
</dbReference>
<evidence type="ECO:0000313" key="2">
    <source>
        <dbReference type="EMBL" id="HII70347.1"/>
    </source>
</evidence>
<organism evidence="2 3">
    <name type="scientific">Methanopyrus kandleri</name>
    <dbReference type="NCBI Taxonomy" id="2320"/>
    <lineage>
        <taxon>Archaea</taxon>
        <taxon>Methanobacteriati</taxon>
        <taxon>Methanobacteriota</taxon>
        <taxon>Methanomada group</taxon>
        <taxon>Methanopyri</taxon>
        <taxon>Methanopyrales</taxon>
        <taxon>Methanopyraceae</taxon>
        <taxon>Methanopyrus</taxon>
    </lineage>
</organism>
<protein>
    <submittedName>
        <fullName evidence="2">DUF2110 family protein</fullName>
    </submittedName>
</protein>
<comment type="caution">
    <text evidence="2">The sequence shown here is derived from an EMBL/GenBank/DDBJ whole genome shotgun (WGS) entry which is preliminary data.</text>
</comment>
<dbReference type="InterPro" id="IPR056756">
    <property type="entry name" value="DUF2110_central"/>
</dbReference>
<dbReference type="Pfam" id="PF24872">
    <property type="entry name" value="DUF2110_N"/>
    <property type="match status" value="1"/>
</dbReference>
<dbReference type="Proteomes" id="UP000619545">
    <property type="component" value="Unassembled WGS sequence"/>
</dbReference>
<accession>A0A832SU61</accession>
<feature type="domain" description="S1 motif" evidence="1">
    <location>
        <begin position="80"/>
        <end position="164"/>
    </location>
</feature>